<gene>
    <name evidence="1" type="ORF">SAMN04488006_1849</name>
</gene>
<reference evidence="2" key="1">
    <citation type="submission" date="2016-10" db="EMBL/GenBank/DDBJ databases">
        <authorList>
            <person name="Varghese N."/>
            <person name="Submissions S."/>
        </authorList>
    </citation>
    <scope>NUCLEOTIDE SEQUENCE [LARGE SCALE GENOMIC DNA]</scope>
    <source>
        <strain evidence="2">DSM 24450</strain>
    </source>
</reference>
<dbReference type="SUPFAM" id="SSF89095">
    <property type="entry name" value="GatB/YqeY motif"/>
    <property type="match status" value="1"/>
</dbReference>
<dbReference type="STRING" id="593133.SAMN04488006_1849"/>
<evidence type="ECO:0000313" key="2">
    <source>
        <dbReference type="Proteomes" id="UP000199312"/>
    </source>
</evidence>
<dbReference type="RefSeq" id="WP_090225202.1">
    <property type="nucleotide sequence ID" value="NZ_FOZP01000004.1"/>
</dbReference>
<dbReference type="InterPro" id="IPR003789">
    <property type="entry name" value="Asn/Gln_tRNA_amidoTrase-B-like"/>
</dbReference>
<dbReference type="AlphaFoldDB" id="A0A1I6QJT8"/>
<dbReference type="Gene3D" id="1.10.1510.10">
    <property type="entry name" value="Uncharacterised protein YqeY/AIM41 PF09424, N-terminal domain"/>
    <property type="match status" value="1"/>
</dbReference>
<dbReference type="InterPro" id="IPR042184">
    <property type="entry name" value="YqeY/Aim41_N"/>
</dbReference>
<name>A0A1I6QJT8_9FLAO</name>
<dbReference type="PANTHER" id="PTHR28055">
    <property type="entry name" value="ALTERED INHERITANCE OF MITOCHONDRIA PROTEIN 41, MITOCHONDRIAL"/>
    <property type="match status" value="1"/>
</dbReference>
<proteinExistence type="predicted"/>
<dbReference type="Proteomes" id="UP000199312">
    <property type="component" value="Unassembled WGS sequence"/>
</dbReference>
<keyword evidence="2" id="KW-1185">Reference proteome</keyword>
<organism evidence="1 2">
    <name type="scientific">Lutibacter maritimus</name>
    <dbReference type="NCBI Taxonomy" id="593133"/>
    <lineage>
        <taxon>Bacteria</taxon>
        <taxon>Pseudomonadati</taxon>
        <taxon>Bacteroidota</taxon>
        <taxon>Flavobacteriia</taxon>
        <taxon>Flavobacteriales</taxon>
        <taxon>Flavobacteriaceae</taxon>
        <taxon>Lutibacter</taxon>
    </lineage>
</organism>
<evidence type="ECO:0000313" key="1">
    <source>
        <dbReference type="EMBL" id="SFS52747.1"/>
    </source>
</evidence>
<dbReference type="GO" id="GO:0016884">
    <property type="term" value="F:carbon-nitrogen ligase activity, with glutamine as amido-N-donor"/>
    <property type="evidence" value="ECO:0007669"/>
    <property type="project" value="InterPro"/>
</dbReference>
<evidence type="ECO:0008006" key="3">
    <source>
        <dbReference type="Google" id="ProtNLM"/>
    </source>
</evidence>
<dbReference type="Gene3D" id="1.10.10.410">
    <property type="match status" value="1"/>
</dbReference>
<dbReference type="EMBL" id="FOZP01000004">
    <property type="protein sequence ID" value="SFS52747.1"/>
    <property type="molecule type" value="Genomic_DNA"/>
</dbReference>
<dbReference type="PANTHER" id="PTHR28055:SF1">
    <property type="entry name" value="ALTERED INHERITANCE OF MITOCHONDRIA PROTEIN 41, MITOCHONDRIAL"/>
    <property type="match status" value="1"/>
</dbReference>
<dbReference type="InterPro" id="IPR023168">
    <property type="entry name" value="GatB_Yqey_C_2"/>
</dbReference>
<dbReference type="Pfam" id="PF09424">
    <property type="entry name" value="YqeY"/>
    <property type="match status" value="1"/>
</dbReference>
<sequence length="149" mass="16275">MSLQQKLMEKMKEAMKSKDSIALESLRAIKSEILLLQTKGGAAEELTADDEIKLLQKLVKQRKDSASLYIEQGRQDLADPELAQVEVIAQFLPKQLSEQEVKAIVEKIIEKVGATSMKDMGAVMGMASKELAGKADGKSISMAVKQLLG</sequence>
<accession>A0A1I6QJT8</accession>
<dbReference type="InterPro" id="IPR019004">
    <property type="entry name" value="YqeY/Aim41"/>
</dbReference>
<dbReference type="OrthoDB" id="9788127at2"/>
<protein>
    <recommendedName>
        <fullName evidence="3">Glutamyl-tRNA amidotransferase</fullName>
    </recommendedName>
</protein>